<keyword evidence="2" id="KW-1185">Reference proteome</keyword>
<organism evidence="1 2">
    <name type="scientific">Chrysochromulina tobinii</name>
    <dbReference type="NCBI Taxonomy" id="1460289"/>
    <lineage>
        <taxon>Eukaryota</taxon>
        <taxon>Haptista</taxon>
        <taxon>Haptophyta</taxon>
        <taxon>Prymnesiophyceae</taxon>
        <taxon>Prymnesiales</taxon>
        <taxon>Chrysochromulinaceae</taxon>
        <taxon>Chrysochromulina</taxon>
    </lineage>
</organism>
<dbReference type="EMBL" id="JWZX01001976">
    <property type="protein sequence ID" value="KOO31617.1"/>
    <property type="molecule type" value="Genomic_DNA"/>
</dbReference>
<dbReference type="AlphaFoldDB" id="A0A0M0JZ69"/>
<sequence>MIAANMALFKDALELSGTTEKRYAHTLDELERAVTDFEVTVLVTVEKTKDYSQGNPNYLEPIWTNFGYPAAIDWTSDVAPLILAIGMWEADDQPSRWMWWAELVTPLATLQKKSQSPHAPHSMTHMLDLAVLRICGRLELTPDVFQGFKMNYSVVAKYPAMASLAGASSPLPCGLKLGDPDALQVNADLITVFGWFSPAGEVTLFAPQALTLAAKSHGLLQASVVLHNGGSGGAAVDYLGRVVAVNWRSDLPALPPKNYMAYMRM</sequence>
<evidence type="ECO:0000313" key="1">
    <source>
        <dbReference type="EMBL" id="KOO31617.1"/>
    </source>
</evidence>
<comment type="caution">
    <text evidence="1">The sequence shown here is derived from an EMBL/GenBank/DDBJ whole genome shotgun (WGS) entry which is preliminary data.</text>
</comment>
<dbReference type="SUPFAM" id="SSF50494">
    <property type="entry name" value="Trypsin-like serine proteases"/>
    <property type="match status" value="1"/>
</dbReference>
<dbReference type="Proteomes" id="UP000037460">
    <property type="component" value="Unassembled WGS sequence"/>
</dbReference>
<evidence type="ECO:0000313" key="2">
    <source>
        <dbReference type="Proteomes" id="UP000037460"/>
    </source>
</evidence>
<name>A0A0M0JZ69_9EUKA</name>
<protein>
    <submittedName>
        <fullName evidence="1">Uncharacterized protein</fullName>
    </submittedName>
</protein>
<accession>A0A0M0JZ69</accession>
<dbReference type="InterPro" id="IPR009003">
    <property type="entry name" value="Peptidase_S1_PA"/>
</dbReference>
<proteinExistence type="predicted"/>
<reference evidence="2" key="1">
    <citation type="journal article" date="2015" name="PLoS Genet.">
        <title>Genome Sequence and Transcriptome Analyses of Chrysochromulina tobin: Metabolic Tools for Enhanced Algal Fitness in the Prominent Order Prymnesiales (Haptophyceae).</title>
        <authorList>
            <person name="Hovde B.T."/>
            <person name="Deodato C.R."/>
            <person name="Hunsperger H.M."/>
            <person name="Ryken S.A."/>
            <person name="Yost W."/>
            <person name="Jha R.K."/>
            <person name="Patterson J."/>
            <person name="Monnat R.J. Jr."/>
            <person name="Barlow S.B."/>
            <person name="Starkenburg S.R."/>
            <person name="Cattolico R.A."/>
        </authorList>
    </citation>
    <scope>NUCLEOTIDE SEQUENCE</scope>
    <source>
        <strain evidence="2">CCMP291</strain>
    </source>
</reference>
<gene>
    <name evidence="1" type="ORF">Ctob_016095</name>
</gene>
<feature type="non-terminal residue" evidence="1">
    <location>
        <position position="265"/>
    </location>
</feature>